<keyword evidence="4" id="KW-1185">Reference proteome</keyword>
<dbReference type="InterPro" id="IPR052019">
    <property type="entry name" value="F420H2_bilvrd_red/Heme_oxyg"/>
</dbReference>
<dbReference type="GO" id="GO:0070967">
    <property type="term" value="F:coenzyme F420 binding"/>
    <property type="evidence" value="ECO:0007669"/>
    <property type="project" value="TreeGrafter"/>
</dbReference>
<proteinExistence type="predicted"/>
<comment type="caution">
    <text evidence="3">The sequence shown here is derived from an EMBL/GenBank/DDBJ whole genome shotgun (WGS) entry which is preliminary data.</text>
</comment>
<reference evidence="3" key="1">
    <citation type="submission" date="2023-03" db="EMBL/GenBank/DDBJ databases">
        <authorList>
            <person name="Steffen K."/>
            <person name="Cardenas P."/>
        </authorList>
    </citation>
    <scope>NUCLEOTIDE SEQUENCE</scope>
</reference>
<evidence type="ECO:0000256" key="1">
    <source>
        <dbReference type="ARBA" id="ARBA00023002"/>
    </source>
</evidence>
<dbReference type="AlphaFoldDB" id="A0AA35T887"/>
<dbReference type="InterPro" id="IPR012349">
    <property type="entry name" value="Split_barrel_FMN-bd"/>
</dbReference>
<dbReference type="InterPro" id="IPR019920">
    <property type="entry name" value="F420-binding_dom_put"/>
</dbReference>
<evidence type="ECO:0000313" key="4">
    <source>
        <dbReference type="Proteomes" id="UP001174909"/>
    </source>
</evidence>
<protein>
    <submittedName>
        <fullName evidence="3">F420H(2)-dependent reductase Rv1155</fullName>
    </submittedName>
</protein>
<dbReference type="EMBL" id="CASHTH010003315">
    <property type="protein sequence ID" value="CAI8043273.1"/>
    <property type="molecule type" value="Genomic_DNA"/>
</dbReference>
<dbReference type="PANTHER" id="PTHR35176">
    <property type="entry name" value="HEME OXYGENASE HI_0854-RELATED"/>
    <property type="match status" value="1"/>
</dbReference>
<organism evidence="3 4">
    <name type="scientific">Geodia barretti</name>
    <name type="common">Barrett's horny sponge</name>
    <dbReference type="NCBI Taxonomy" id="519541"/>
    <lineage>
        <taxon>Eukaryota</taxon>
        <taxon>Metazoa</taxon>
        <taxon>Porifera</taxon>
        <taxon>Demospongiae</taxon>
        <taxon>Heteroscleromorpha</taxon>
        <taxon>Tetractinellida</taxon>
        <taxon>Astrophorina</taxon>
        <taxon>Geodiidae</taxon>
        <taxon>Geodia</taxon>
    </lineage>
</organism>
<keyword evidence="1" id="KW-0560">Oxidoreductase</keyword>
<evidence type="ECO:0000313" key="3">
    <source>
        <dbReference type="EMBL" id="CAI8043273.1"/>
    </source>
</evidence>
<dbReference type="InterPro" id="IPR011576">
    <property type="entry name" value="Pyridox_Oxase_N"/>
</dbReference>
<dbReference type="NCBIfam" id="TIGR03618">
    <property type="entry name" value="Rv1155_F420"/>
    <property type="match status" value="1"/>
</dbReference>
<dbReference type="PANTHER" id="PTHR35176:SF2">
    <property type="entry name" value="F420H(2)-DEPENDENT REDUCTASE RV1155"/>
    <property type="match status" value="1"/>
</dbReference>
<dbReference type="Proteomes" id="UP001174909">
    <property type="component" value="Unassembled WGS sequence"/>
</dbReference>
<dbReference type="SUPFAM" id="SSF50475">
    <property type="entry name" value="FMN-binding split barrel"/>
    <property type="match status" value="1"/>
</dbReference>
<name>A0AA35T887_GEOBA</name>
<dbReference type="GO" id="GO:0005829">
    <property type="term" value="C:cytosol"/>
    <property type="evidence" value="ECO:0007669"/>
    <property type="project" value="TreeGrafter"/>
</dbReference>
<gene>
    <name evidence="3" type="ORF">GBAR_LOCUS24013</name>
</gene>
<dbReference type="Pfam" id="PF01243">
    <property type="entry name" value="PNPOx_N"/>
    <property type="match status" value="1"/>
</dbReference>
<dbReference type="GO" id="GO:0016627">
    <property type="term" value="F:oxidoreductase activity, acting on the CH-CH group of donors"/>
    <property type="evidence" value="ECO:0007669"/>
    <property type="project" value="TreeGrafter"/>
</dbReference>
<dbReference type="Gene3D" id="2.30.110.10">
    <property type="entry name" value="Electron Transport, Fmn-binding Protein, Chain A"/>
    <property type="match status" value="1"/>
</dbReference>
<feature type="domain" description="Pyridoxamine 5'-phosphate oxidase N-terminal" evidence="2">
    <location>
        <begin position="6"/>
        <end position="140"/>
    </location>
</feature>
<sequence length="144" mass="16610">MEFSDVRNFFANNHRGVINTFRQDGSAQTSIVVCGVSPFEGDDGPVFVTVRGTSYKVRNLRRNNRCNVMAVAEDWRQFAVAEGTVTLHDYQNTDDEEMRQMLRTAFRACGDNEHPDWEEYDRAMKQQDGVIVRVQPDRVYGLIR</sequence>
<evidence type="ECO:0000259" key="2">
    <source>
        <dbReference type="Pfam" id="PF01243"/>
    </source>
</evidence>
<accession>A0AA35T887</accession>